<sequence>MATGTSERTLLRERVLNEITQAILDGTLKPGTRLRDDELIAWLGTSRAPIREALGTLADIGLVEMAPNRYTRVATISPRLYAESTAVWAALVSRGLNWGVRSFPADELPLLESIRDDMRVMDPRDFPPGPTPVDHFMAAILRHCPNQVLLESIAIHAPLLQLGVNTYKGWMEAAPIADFFTVIIDRCARNDADGFEAEIRGFLGGPMTAFIARMTDGYADRIYSEGKVPDADPGR</sequence>
<evidence type="ECO:0000256" key="3">
    <source>
        <dbReference type="ARBA" id="ARBA00023163"/>
    </source>
</evidence>
<dbReference type="SMART" id="SM00345">
    <property type="entry name" value="HTH_GNTR"/>
    <property type="match status" value="1"/>
</dbReference>
<dbReference type="InterPro" id="IPR036388">
    <property type="entry name" value="WH-like_DNA-bd_sf"/>
</dbReference>
<dbReference type="PANTHER" id="PTHR43537">
    <property type="entry name" value="TRANSCRIPTIONAL REGULATOR, GNTR FAMILY"/>
    <property type="match status" value="1"/>
</dbReference>
<protein>
    <submittedName>
        <fullName evidence="5">DNA-binding GntR family transcriptional regulator</fullName>
    </submittedName>
</protein>
<keyword evidence="2 5" id="KW-0238">DNA-binding</keyword>
<accession>A0A495IAB6</accession>
<dbReference type="EMBL" id="RBKS01000001">
    <property type="protein sequence ID" value="RKR72957.1"/>
    <property type="molecule type" value="Genomic_DNA"/>
</dbReference>
<comment type="caution">
    <text evidence="5">The sequence shown here is derived from an EMBL/GenBank/DDBJ whole genome shotgun (WGS) entry which is preliminary data.</text>
</comment>
<evidence type="ECO:0000313" key="6">
    <source>
        <dbReference type="Proteomes" id="UP000280008"/>
    </source>
</evidence>
<evidence type="ECO:0000259" key="4">
    <source>
        <dbReference type="PROSITE" id="PS50949"/>
    </source>
</evidence>
<organism evidence="5 6">
    <name type="scientific">Frondihabitans australicus</name>
    <dbReference type="NCBI Taxonomy" id="386892"/>
    <lineage>
        <taxon>Bacteria</taxon>
        <taxon>Bacillati</taxon>
        <taxon>Actinomycetota</taxon>
        <taxon>Actinomycetes</taxon>
        <taxon>Micrococcales</taxon>
        <taxon>Microbacteriaceae</taxon>
        <taxon>Frondihabitans</taxon>
    </lineage>
</organism>
<feature type="domain" description="HTH gntR-type" evidence="4">
    <location>
        <begin position="9"/>
        <end position="76"/>
    </location>
</feature>
<keyword evidence="3" id="KW-0804">Transcription</keyword>
<evidence type="ECO:0000256" key="1">
    <source>
        <dbReference type="ARBA" id="ARBA00023015"/>
    </source>
</evidence>
<name>A0A495IAB6_9MICO</name>
<dbReference type="CDD" id="cd07377">
    <property type="entry name" value="WHTH_GntR"/>
    <property type="match status" value="1"/>
</dbReference>
<gene>
    <name evidence="5" type="ORF">C8E83_0039</name>
</gene>
<dbReference type="Gene3D" id="1.10.10.10">
    <property type="entry name" value="Winged helix-like DNA-binding domain superfamily/Winged helix DNA-binding domain"/>
    <property type="match status" value="1"/>
</dbReference>
<dbReference type="OrthoDB" id="8680240at2"/>
<dbReference type="InterPro" id="IPR036390">
    <property type="entry name" value="WH_DNA-bd_sf"/>
</dbReference>
<dbReference type="GO" id="GO:0003677">
    <property type="term" value="F:DNA binding"/>
    <property type="evidence" value="ECO:0007669"/>
    <property type="project" value="UniProtKB-KW"/>
</dbReference>
<dbReference type="AlphaFoldDB" id="A0A495IAB6"/>
<dbReference type="RefSeq" id="WP_121367878.1">
    <property type="nucleotide sequence ID" value="NZ_RBKS01000001.1"/>
</dbReference>
<dbReference type="Proteomes" id="UP000280008">
    <property type="component" value="Unassembled WGS sequence"/>
</dbReference>
<keyword evidence="6" id="KW-1185">Reference proteome</keyword>
<proteinExistence type="predicted"/>
<keyword evidence="1" id="KW-0805">Transcription regulation</keyword>
<dbReference type="InterPro" id="IPR000524">
    <property type="entry name" value="Tscrpt_reg_HTH_GntR"/>
</dbReference>
<reference evidence="5 6" key="1">
    <citation type="submission" date="2018-10" db="EMBL/GenBank/DDBJ databases">
        <title>Sequencing the genomes of 1000 actinobacteria strains.</title>
        <authorList>
            <person name="Klenk H.-P."/>
        </authorList>
    </citation>
    <scope>NUCLEOTIDE SEQUENCE [LARGE SCALE GENOMIC DNA]</scope>
    <source>
        <strain evidence="5 6">DSM 17894</strain>
    </source>
</reference>
<evidence type="ECO:0000256" key="2">
    <source>
        <dbReference type="ARBA" id="ARBA00023125"/>
    </source>
</evidence>
<dbReference type="SUPFAM" id="SSF46785">
    <property type="entry name" value="Winged helix' DNA-binding domain"/>
    <property type="match status" value="1"/>
</dbReference>
<dbReference type="PANTHER" id="PTHR43537:SF5">
    <property type="entry name" value="UXU OPERON TRANSCRIPTIONAL REGULATOR"/>
    <property type="match status" value="1"/>
</dbReference>
<evidence type="ECO:0000313" key="5">
    <source>
        <dbReference type="EMBL" id="RKR72957.1"/>
    </source>
</evidence>
<dbReference type="Pfam" id="PF00392">
    <property type="entry name" value="GntR"/>
    <property type="match status" value="1"/>
</dbReference>
<dbReference type="GO" id="GO:0003700">
    <property type="term" value="F:DNA-binding transcription factor activity"/>
    <property type="evidence" value="ECO:0007669"/>
    <property type="project" value="InterPro"/>
</dbReference>
<dbReference type="PROSITE" id="PS50949">
    <property type="entry name" value="HTH_GNTR"/>
    <property type="match status" value="1"/>
</dbReference>